<dbReference type="InterPro" id="IPR036097">
    <property type="entry name" value="HisK_dim/P_sf"/>
</dbReference>
<dbReference type="Gene3D" id="1.10.287.130">
    <property type="match status" value="1"/>
</dbReference>
<proteinExistence type="predicted"/>
<dbReference type="EC" id="2.7.13.3" evidence="2"/>
<dbReference type="InterPro" id="IPR035965">
    <property type="entry name" value="PAS-like_dom_sf"/>
</dbReference>
<feature type="domain" description="GAF" evidence="3">
    <location>
        <begin position="17"/>
        <end position="160"/>
    </location>
</feature>
<dbReference type="Gene3D" id="3.30.450.40">
    <property type="match status" value="1"/>
</dbReference>
<dbReference type="CDD" id="cd00082">
    <property type="entry name" value="HisKA"/>
    <property type="match status" value="1"/>
</dbReference>
<dbReference type="PANTHER" id="PTHR43102">
    <property type="entry name" value="SLR1143 PROTEIN"/>
    <property type="match status" value="1"/>
</dbReference>
<protein>
    <recommendedName>
        <fullName evidence="2">histidine kinase</fullName>
        <ecNumber evidence="2">2.7.13.3</ecNumber>
    </recommendedName>
</protein>
<evidence type="ECO:0000313" key="5">
    <source>
        <dbReference type="EMBL" id="GAA0875798.1"/>
    </source>
</evidence>
<evidence type="ECO:0000259" key="4">
    <source>
        <dbReference type="SMART" id="SM00388"/>
    </source>
</evidence>
<organism evidence="5 6">
    <name type="scientific">Wandonia haliotis</name>
    <dbReference type="NCBI Taxonomy" id="574963"/>
    <lineage>
        <taxon>Bacteria</taxon>
        <taxon>Pseudomonadati</taxon>
        <taxon>Bacteroidota</taxon>
        <taxon>Flavobacteriia</taxon>
        <taxon>Flavobacteriales</taxon>
        <taxon>Crocinitomicaceae</taxon>
        <taxon>Wandonia</taxon>
    </lineage>
</organism>
<dbReference type="Gene3D" id="3.30.450.20">
    <property type="entry name" value="PAS domain"/>
    <property type="match status" value="1"/>
</dbReference>
<gene>
    <name evidence="5" type="ORF">GCM10009118_22070</name>
</gene>
<dbReference type="SMART" id="SM00065">
    <property type="entry name" value="GAF"/>
    <property type="match status" value="1"/>
</dbReference>
<keyword evidence="6" id="KW-1185">Reference proteome</keyword>
<evidence type="ECO:0000256" key="2">
    <source>
        <dbReference type="ARBA" id="ARBA00012438"/>
    </source>
</evidence>
<evidence type="ECO:0000256" key="1">
    <source>
        <dbReference type="ARBA" id="ARBA00000085"/>
    </source>
</evidence>
<dbReference type="Proteomes" id="UP001501126">
    <property type="component" value="Unassembled WGS sequence"/>
</dbReference>
<dbReference type="Pfam" id="PF01590">
    <property type="entry name" value="GAF"/>
    <property type="match status" value="1"/>
</dbReference>
<dbReference type="SUPFAM" id="SSF55785">
    <property type="entry name" value="PYP-like sensor domain (PAS domain)"/>
    <property type="match status" value="1"/>
</dbReference>
<evidence type="ECO:0000259" key="3">
    <source>
        <dbReference type="SMART" id="SM00065"/>
    </source>
</evidence>
<comment type="catalytic activity">
    <reaction evidence="1">
        <text>ATP + protein L-histidine = ADP + protein N-phospho-L-histidine.</text>
        <dbReference type="EC" id="2.7.13.3"/>
    </reaction>
</comment>
<dbReference type="EMBL" id="BAAAFH010000011">
    <property type="protein sequence ID" value="GAA0875798.1"/>
    <property type="molecule type" value="Genomic_DNA"/>
</dbReference>
<dbReference type="InterPro" id="IPR003018">
    <property type="entry name" value="GAF"/>
</dbReference>
<dbReference type="InterPro" id="IPR003661">
    <property type="entry name" value="HisK_dim/P_dom"/>
</dbReference>
<dbReference type="InterPro" id="IPR029016">
    <property type="entry name" value="GAF-like_dom_sf"/>
</dbReference>
<reference evidence="5 6" key="1">
    <citation type="journal article" date="2019" name="Int. J. Syst. Evol. Microbiol.">
        <title>The Global Catalogue of Microorganisms (GCM) 10K type strain sequencing project: providing services to taxonomists for standard genome sequencing and annotation.</title>
        <authorList>
            <consortium name="The Broad Institute Genomics Platform"/>
            <consortium name="The Broad Institute Genome Sequencing Center for Infectious Disease"/>
            <person name="Wu L."/>
            <person name="Ma J."/>
        </authorList>
    </citation>
    <scope>NUCLEOTIDE SEQUENCE [LARGE SCALE GENOMIC DNA]</scope>
    <source>
        <strain evidence="5 6">JCM 16083</strain>
    </source>
</reference>
<dbReference type="RefSeq" id="WP_343787656.1">
    <property type="nucleotide sequence ID" value="NZ_BAAAFH010000011.1"/>
</dbReference>
<dbReference type="SUPFAM" id="SSF55781">
    <property type="entry name" value="GAF domain-like"/>
    <property type="match status" value="1"/>
</dbReference>
<accession>A0ABN1MR77</accession>
<dbReference type="SMART" id="SM00388">
    <property type="entry name" value="HisKA"/>
    <property type="match status" value="1"/>
</dbReference>
<dbReference type="SUPFAM" id="SSF47384">
    <property type="entry name" value="Homodimeric domain of signal transducing histidine kinase"/>
    <property type="match status" value="1"/>
</dbReference>
<comment type="caution">
    <text evidence="5">The sequence shown here is derived from an EMBL/GenBank/DDBJ whole genome shotgun (WGS) entry which is preliminary data.</text>
</comment>
<dbReference type="PANTHER" id="PTHR43102:SF2">
    <property type="entry name" value="GAF DOMAIN-CONTAINING PROTEIN"/>
    <property type="match status" value="1"/>
</dbReference>
<sequence length="371" mass="42883">MKNRLEAVYSYNLFDTPPEKELDEITELASIICNTPISLITLLDDKRQWFKSNKGLEVNETKVEDSFCQHALHKPNEVLVVNDAFKDQRFINNKLVVGDPYIRFYAGAPLVTKENHVLGTLCIIDRKPREFTKAQERALQILAEKAMIIIENHKTFTTLNTSVKLNIDRLTKITENIPLGIFELVVSDSGNMKFSFISAGMKKLHPDINLDEWIKNLNTIFSLTHPEDIRPLQAAITRSIEMETRLYHEYRVKQNSGYDWYAIEGQPHKEKNGETIIYGAFTNITHHIEYENALEQIAFDISHVMRRPVTTILGITNLLETEQDLSSEKLKEYFGYIKTVTQELEQFTSKLNDIYSEKQSKIASHNNREKT</sequence>
<name>A0ABN1MR77_9FLAO</name>
<evidence type="ECO:0000313" key="6">
    <source>
        <dbReference type="Proteomes" id="UP001501126"/>
    </source>
</evidence>
<feature type="domain" description="Signal transduction histidine kinase dimerisation/phosphoacceptor" evidence="4">
    <location>
        <begin position="293"/>
        <end position="360"/>
    </location>
</feature>